<proteinExistence type="predicted"/>
<feature type="transmembrane region" description="Helical" evidence="2">
    <location>
        <begin position="172"/>
        <end position="199"/>
    </location>
</feature>
<evidence type="ECO:0000256" key="1">
    <source>
        <dbReference type="SAM" id="MobiDB-lite"/>
    </source>
</evidence>
<sequence>MAALLCNAVAVPCQLCAECMEETLRGCSKCMSGVCQPLAEFVCKPEYPFSLCFLVTILATALPSGAALLVVIGTSGGHASRECTQSNLPFRTLVHIPIFAGHFLFAWYLNSSFVTVERGAAVVSRCYNMFLYDQYVLFYLLLLAFDLYWIAATEHALDVAVFEGCCSLRASLCQVAQACSVLQTLFLMLAPMALAISLLNECCLAEQQRKDRTTLSARTRAPAGRRGSASIFVDATGLASLASSARVLIGALPCVGWLLRPNSPLAGAGDSVGANYAAQPATAQRAGGAPVAVAPRAGAIVRDPPAAVAPPAAGGTSGAAHCAHGRWRAEEGNKPQRQAADDGAFEPSAPPPAYTAQAASSCAPQPQPQPQRTGADGAPAGAGDEESTAALVGKLATRAAKGIAAGAAVGLSVAASAVSSAVAARAPPAAGAVGTTGGGS</sequence>
<keyword evidence="2" id="KW-1133">Transmembrane helix</keyword>
<evidence type="ECO:0000313" key="4">
    <source>
        <dbReference type="Proteomes" id="UP000751190"/>
    </source>
</evidence>
<comment type="caution">
    <text evidence="3">The sequence shown here is derived from an EMBL/GenBank/DDBJ whole genome shotgun (WGS) entry which is preliminary data.</text>
</comment>
<gene>
    <name evidence="3" type="ORF">KFE25_011696</name>
</gene>
<feature type="region of interest" description="Disordered" evidence="1">
    <location>
        <begin position="329"/>
        <end position="386"/>
    </location>
</feature>
<feature type="compositionally biased region" description="Low complexity" evidence="1">
    <location>
        <begin position="420"/>
        <end position="433"/>
    </location>
</feature>
<protein>
    <submittedName>
        <fullName evidence="3">Uncharacterized protein</fullName>
    </submittedName>
</protein>
<feature type="region of interest" description="Disordered" evidence="1">
    <location>
        <begin position="420"/>
        <end position="440"/>
    </location>
</feature>
<name>A0A8J6C5I6_DIALT</name>
<dbReference type="AlphaFoldDB" id="A0A8J6C5I6"/>
<dbReference type="Proteomes" id="UP000751190">
    <property type="component" value="Unassembled WGS sequence"/>
</dbReference>
<organism evidence="3 4">
    <name type="scientific">Diacronema lutheri</name>
    <name type="common">Unicellular marine alga</name>
    <name type="synonym">Monochrysis lutheri</name>
    <dbReference type="NCBI Taxonomy" id="2081491"/>
    <lineage>
        <taxon>Eukaryota</taxon>
        <taxon>Haptista</taxon>
        <taxon>Haptophyta</taxon>
        <taxon>Pavlovophyceae</taxon>
        <taxon>Pavlovales</taxon>
        <taxon>Pavlovaceae</taxon>
        <taxon>Diacronema</taxon>
    </lineage>
</organism>
<reference evidence="3" key="1">
    <citation type="submission" date="2021-05" db="EMBL/GenBank/DDBJ databases">
        <title>The genome of the haptophyte Pavlova lutheri (Diacronema luteri, Pavlovales) - a model for lipid biosynthesis in eukaryotic algae.</title>
        <authorList>
            <person name="Hulatt C.J."/>
            <person name="Posewitz M.C."/>
        </authorList>
    </citation>
    <scope>NUCLEOTIDE SEQUENCE</scope>
    <source>
        <strain evidence="3">NIVA-4/92</strain>
    </source>
</reference>
<feature type="transmembrane region" description="Helical" evidence="2">
    <location>
        <begin position="47"/>
        <end position="72"/>
    </location>
</feature>
<keyword evidence="4" id="KW-1185">Reference proteome</keyword>
<evidence type="ECO:0000256" key="2">
    <source>
        <dbReference type="SAM" id="Phobius"/>
    </source>
</evidence>
<dbReference type="EMBL" id="JAGTXO010000056">
    <property type="protein sequence ID" value="KAG8458165.1"/>
    <property type="molecule type" value="Genomic_DNA"/>
</dbReference>
<evidence type="ECO:0000313" key="3">
    <source>
        <dbReference type="EMBL" id="KAG8458165.1"/>
    </source>
</evidence>
<feature type="transmembrane region" description="Helical" evidence="2">
    <location>
        <begin position="129"/>
        <end position="151"/>
    </location>
</feature>
<keyword evidence="2" id="KW-0472">Membrane</keyword>
<feature type="compositionally biased region" description="Low complexity" evidence="1">
    <location>
        <begin position="356"/>
        <end position="382"/>
    </location>
</feature>
<keyword evidence="2" id="KW-0812">Transmembrane</keyword>
<accession>A0A8J6C5I6</accession>
<feature type="transmembrane region" description="Helical" evidence="2">
    <location>
        <begin position="92"/>
        <end position="109"/>
    </location>
</feature>